<sequence length="451" mass="48914">MKKIALLLTAGLAAWGCAEDDFGTTTGGLTTVPYSLTAVYEPNIPAANASITLVNINTNDSYELVTDENGFAYVANLLPGTYNISGSNKLNNEQFETIFGYAETNDEINFNGNLNNTVINANFAPGKIKLAQAKTGNLVIKQVYYAGSDALKGAVMRDQFIEIYNNSNQLLYADGLYIALLHGATTLNPSAANAPYTLSSGQWDWSKSSGMSIIGGDANTDYVYADYVVQIPGNGSQYPIEPGKSIVIAQTGINHKQPLSNDGKDYKIDNPDLTVDLSEADFEAYLGDFRKSIGKEPFASDIENPAVPNVNIAFWGIPGAYFGNTDLILNPQGTDSFVIFKDEDFILYKFFPLPNVVNVSGSTPHYIQIPVNKIIDGVDAQHFRPSSARPKMLPSHIDATSISVSNQYNSSAIIRKIKSTTPDGRIILQDTNNSNNDFIEMKANPKGFATN</sequence>
<dbReference type="Pfam" id="PF16215">
    <property type="entry name" value="DUF4876"/>
    <property type="match status" value="1"/>
</dbReference>
<keyword evidence="3" id="KW-1185">Reference proteome</keyword>
<dbReference type="InterPro" id="IPR032627">
    <property type="entry name" value="DUF4876"/>
</dbReference>
<keyword evidence="1" id="KW-0732">Signal</keyword>
<feature type="signal peptide" evidence="1">
    <location>
        <begin position="1"/>
        <end position="18"/>
    </location>
</feature>
<dbReference type="Proteomes" id="UP001163328">
    <property type="component" value="Chromosome"/>
</dbReference>
<dbReference type="RefSeq" id="WP_264434085.1">
    <property type="nucleotide sequence ID" value="NZ_CP081495.1"/>
</dbReference>
<reference evidence="2" key="1">
    <citation type="submission" date="2021-08" db="EMBL/GenBank/DDBJ databases">
        <title>Flavobacterium sp. strain CC-SYL302.</title>
        <authorList>
            <person name="Lin S.-Y."/>
            <person name="Lee T.-H."/>
            <person name="Young C.-C."/>
        </authorList>
    </citation>
    <scope>NUCLEOTIDE SEQUENCE</scope>
    <source>
        <strain evidence="2">CC-SYL302</strain>
    </source>
</reference>
<evidence type="ECO:0000313" key="3">
    <source>
        <dbReference type="Proteomes" id="UP001163328"/>
    </source>
</evidence>
<proteinExistence type="predicted"/>
<accession>A0ABY6LZ59</accession>
<gene>
    <name evidence="2" type="ORF">K5I29_01420</name>
</gene>
<feature type="chain" id="PRO_5045189731" evidence="1">
    <location>
        <begin position="19"/>
        <end position="451"/>
    </location>
</feature>
<name>A0ABY6LZ59_9FLAO</name>
<evidence type="ECO:0000256" key="1">
    <source>
        <dbReference type="SAM" id="SignalP"/>
    </source>
</evidence>
<protein>
    <submittedName>
        <fullName evidence="2">DUF4876 domain-containing protein</fullName>
    </submittedName>
</protein>
<dbReference type="EMBL" id="CP081495">
    <property type="protein sequence ID" value="UYW01612.1"/>
    <property type="molecule type" value="Genomic_DNA"/>
</dbReference>
<organism evidence="2 3">
    <name type="scientific">Flavobacterium agricola</name>
    <dbReference type="NCBI Taxonomy" id="2870839"/>
    <lineage>
        <taxon>Bacteria</taxon>
        <taxon>Pseudomonadati</taxon>
        <taxon>Bacteroidota</taxon>
        <taxon>Flavobacteriia</taxon>
        <taxon>Flavobacteriales</taxon>
        <taxon>Flavobacteriaceae</taxon>
        <taxon>Flavobacterium</taxon>
    </lineage>
</organism>
<dbReference type="SUPFAM" id="SSF49478">
    <property type="entry name" value="Cna protein B-type domain"/>
    <property type="match status" value="1"/>
</dbReference>
<evidence type="ECO:0000313" key="2">
    <source>
        <dbReference type="EMBL" id="UYW01612.1"/>
    </source>
</evidence>